<evidence type="ECO:0000313" key="2">
    <source>
        <dbReference type="Proteomes" id="UP000198736"/>
    </source>
</evidence>
<accession>A0A0S4L427</accession>
<gene>
    <name evidence="1" type="ORF">COMA2_100077</name>
</gene>
<reference evidence="2" key="1">
    <citation type="submission" date="2015-10" db="EMBL/GenBank/DDBJ databases">
        <authorList>
            <person name="Luecker S."/>
            <person name="Luecker S."/>
        </authorList>
    </citation>
    <scope>NUCLEOTIDE SEQUENCE [LARGE SCALE GENOMIC DNA]</scope>
</reference>
<name>A0A0S4L427_9BACT</name>
<sequence length="41" mass="4450">MRRTLSHKQRGSEPAQAAFTNGTMFVLVKGLAPCSLMAELT</sequence>
<dbReference type="Proteomes" id="UP000198736">
    <property type="component" value="Unassembled WGS sequence"/>
</dbReference>
<protein>
    <submittedName>
        <fullName evidence="1">Uncharacterized protein</fullName>
    </submittedName>
</protein>
<proteinExistence type="predicted"/>
<dbReference type="AlphaFoldDB" id="A0A0S4L427"/>
<dbReference type="EMBL" id="CZPZ01000002">
    <property type="protein sequence ID" value="CUS32359.1"/>
    <property type="molecule type" value="Genomic_DNA"/>
</dbReference>
<keyword evidence="2" id="KW-1185">Reference proteome</keyword>
<organism evidence="1 2">
    <name type="scientific">Candidatus Nitrospira nitrificans</name>
    <dbReference type="NCBI Taxonomy" id="1742973"/>
    <lineage>
        <taxon>Bacteria</taxon>
        <taxon>Pseudomonadati</taxon>
        <taxon>Nitrospirota</taxon>
        <taxon>Nitrospiria</taxon>
        <taxon>Nitrospirales</taxon>
        <taxon>Nitrospiraceae</taxon>
        <taxon>Nitrospira</taxon>
    </lineage>
</organism>
<evidence type="ECO:0000313" key="1">
    <source>
        <dbReference type="EMBL" id="CUS32359.1"/>
    </source>
</evidence>